<name>A0A366RKR1_9HYPO</name>
<evidence type="ECO:0000313" key="1">
    <source>
        <dbReference type="EMBL" id="RBR17721.1"/>
    </source>
</evidence>
<dbReference type="PANTHER" id="PTHR38846:SF1">
    <property type="entry name" value="C3H1-TYPE DOMAIN-CONTAINING PROTEIN"/>
    <property type="match status" value="1"/>
</dbReference>
<dbReference type="EMBL" id="QKXC01000131">
    <property type="protein sequence ID" value="RBR17721.1"/>
    <property type="molecule type" value="Genomic_DNA"/>
</dbReference>
<proteinExistence type="predicted"/>
<dbReference type="Proteomes" id="UP000253153">
    <property type="component" value="Unassembled WGS sequence"/>
</dbReference>
<dbReference type="PANTHER" id="PTHR38846">
    <property type="entry name" value="C3H1-TYPE DOMAIN-CONTAINING PROTEIN"/>
    <property type="match status" value="1"/>
</dbReference>
<dbReference type="OrthoDB" id="6105938at2759"/>
<gene>
    <name evidence="1" type="ORF">FIESC28_06417</name>
</gene>
<comment type="caution">
    <text evidence="1">The sequence shown here is derived from an EMBL/GenBank/DDBJ whole genome shotgun (WGS) entry which is preliminary data.</text>
</comment>
<dbReference type="GeneID" id="41995857"/>
<dbReference type="AlphaFoldDB" id="A0A366RKR1"/>
<evidence type="ECO:0000313" key="2">
    <source>
        <dbReference type="Proteomes" id="UP000253153"/>
    </source>
</evidence>
<organism evidence="1 2">
    <name type="scientific">Fusarium coffeatum</name>
    <dbReference type="NCBI Taxonomy" id="231269"/>
    <lineage>
        <taxon>Eukaryota</taxon>
        <taxon>Fungi</taxon>
        <taxon>Dikarya</taxon>
        <taxon>Ascomycota</taxon>
        <taxon>Pezizomycotina</taxon>
        <taxon>Sordariomycetes</taxon>
        <taxon>Hypocreomycetidae</taxon>
        <taxon>Hypocreales</taxon>
        <taxon>Nectriaceae</taxon>
        <taxon>Fusarium</taxon>
        <taxon>Fusarium incarnatum-equiseti species complex</taxon>
    </lineage>
</organism>
<sequence length="312" mass="36574">MAGSSQGSVQGLIANLSFDDKNLESKARIKTQLERFLQQKQDLLPPAKWWEKILLYRLTPFPSHPLRLVSIAHARVTDFLSPINTDRCSAANSITQETRAKAHTQLDLVVKSGKSRWTRGRIEQVCFQFRDTGRCKYSFNCKRLNVYTRPLMDIFFEGFPSFDYRNTKPFVEEFTRMEDQLKRKEKSLYNARKLFSKAVVEEFYYVYGNDEYDLSLWQKLCKIIGIDAPTSLEEAYTIMRPVRVNIVDLVYAVEFDMPVQRFETLEELSDYTRDTGKIANKQHIYNRGGLLVMLLREIDYKYYGERLRGSEL</sequence>
<accession>A0A366RKR1</accession>
<protein>
    <submittedName>
        <fullName evidence="1">Uncharacterized protein</fullName>
    </submittedName>
</protein>
<keyword evidence="2" id="KW-1185">Reference proteome</keyword>
<reference evidence="1 2" key="1">
    <citation type="submission" date="2018-06" db="EMBL/GenBank/DDBJ databases">
        <title>Fusarium incarnatum-equiseti species complex species 28.</title>
        <authorList>
            <person name="Gardiner D.M."/>
        </authorList>
    </citation>
    <scope>NUCLEOTIDE SEQUENCE [LARGE SCALE GENOMIC DNA]</scope>
    <source>
        <strain evidence="1 2">FIESC_28</strain>
    </source>
</reference>
<dbReference type="RefSeq" id="XP_031015422.1">
    <property type="nucleotide sequence ID" value="XM_031160561.1"/>
</dbReference>